<reference evidence="1 2" key="1">
    <citation type="journal article" date="2018" name="Mol. Plant">
        <title>The genome of Artemisia annua provides insight into the evolution of Asteraceae family and artemisinin biosynthesis.</title>
        <authorList>
            <person name="Shen Q."/>
            <person name="Zhang L."/>
            <person name="Liao Z."/>
            <person name="Wang S."/>
            <person name="Yan T."/>
            <person name="Shi P."/>
            <person name="Liu M."/>
            <person name="Fu X."/>
            <person name="Pan Q."/>
            <person name="Wang Y."/>
            <person name="Lv Z."/>
            <person name="Lu X."/>
            <person name="Zhang F."/>
            <person name="Jiang W."/>
            <person name="Ma Y."/>
            <person name="Chen M."/>
            <person name="Hao X."/>
            <person name="Li L."/>
            <person name="Tang Y."/>
            <person name="Lv G."/>
            <person name="Zhou Y."/>
            <person name="Sun X."/>
            <person name="Brodelius P.E."/>
            <person name="Rose J.K.C."/>
            <person name="Tang K."/>
        </authorList>
    </citation>
    <scope>NUCLEOTIDE SEQUENCE [LARGE SCALE GENOMIC DNA]</scope>
    <source>
        <strain evidence="2">cv. Huhao1</strain>
        <tissue evidence="1">Leaf</tissue>
    </source>
</reference>
<organism evidence="1 2">
    <name type="scientific">Artemisia annua</name>
    <name type="common">Sweet wormwood</name>
    <dbReference type="NCBI Taxonomy" id="35608"/>
    <lineage>
        <taxon>Eukaryota</taxon>
        <taxon>Viridiplantae</taxon>
        <taxon>Streptophyta</taxon>
        <taxon>Embryophyta</taxon>
        <taxon>Tracheophyta</taxon>
        <taxon>Spermatophyta</taxon>
        <taxon>Magnoliopsida</taxon>
        <taxon>eudicotyledons</taxon>
        <taxon>Gunneridae</taxon>
        <taxon>Pentapetalae</taxon>
        <taxon>asterids</taxon>
        <taxon>campanulids</taxon>
        <taxon>Asterales</taxon>
        <taxon>Asteraceae</taxon>
        <taxon>Asteroideae</taxon>
        <taxon>Anthemideae</taxon>
        <taxon>Artemisiinae</taxon>
        <taxon>Artemisia</taxon>
    </lineage>
</organism>
<dbReference type="STRING" id="35608.A0A2U1LFP7"/>
<dbReference type="EMBL" id="PKPP01009631">
    <property type="protein sequence ID" value="PWA47835.1"/>
    <property type="molecule type" value="Genomic_DNA"/>
</dbReference>
<evidence type="ECO:0000313" key="2">
    <source>
        <dbReference type="Proteomes" id="UP000245207"/>
    </source>
</evidence>
<gene>
    <name evidence="1" type="ORF">CTI12_AA495900</name>
</gene>
<protein>
    <submittedName>
        <fullName evidence="1">Flavodoxin-like protein</fullName>
    </submittedName>
</protein>
<dbReference type="Gene3D" id="1.20.990.10">
    <property type="entry name" value="NADPH-cytochrome p450 Reductase, Chain A, domain 3"/>
    <property type="match status" value="1"/>
</dbReference>
<proteinExistence type="predicted"/>
<dbReference type="GO" id="GO:0016491">
    <property type="term" value="F:oxidoreductase activity"/>
    <property type="evidence" value="ECO:0007669"/>
    <property type="project" value="InterPro"/>
</dbReference>
<dbReference type="Proteomes" id="UP000245207">
    <property type="component" value="Unassembled WGS sequence"/>
</dbReference>
<dbReference type="OrthoDB" id="1856718at2759"/>
<name>A0A2U1LFP7_ARTAN</name>
<dbReference type="AlphaFoldDB" id="A0A2U1LFP7"/>
<accession>A0A2U1LFP7</accession>
<sequence>MPQCTLRDAYADCADVLSSPKKVASLGLAAQASDPTKVERLKFHASPAGRVGISFDHRMNMLNGWVARQSRVLEVMKAFPSPKLPLLLLFHHACIPDLGLFLLFRSEYIPRESAWRKVKIGRQLPILGH</sequence>
<dbReference type="InterPro" id="IPR017938">
    <property type="entry name" value="Riboflavin_synthase-like_b-brl"/>
</dbReference>
<dbReference type="InterPro" id="IPR023173">
    <property type="entry name" value="NADPH_Cyt_P450_Rdtase_alpha"/>
</dbReference>
<dbReference type="SUPFAM" id="SSF63380">
    <property type="entry name" value="Riboflavin synthase domain-like"/>
    <property type="match status" value="1"/>
</dbReference>
<keyword evidence="2" id="KW-1185">Reference proteome</keyword>
<comment type="caution">
    <text evidence="1">The sequence shown here is derived from an EMBL/GenBank/DDBJ whole genome shotgun (WGS) entry which is preliminary data.</text>
</comment>
<evidence type="ECO:0000313" key="1">
    <source>
        <dbReference type="EMBL" id="PWA47835.1"/>
    </source>
</evidence>